<comment type="caution">
    <text evidence="3">The sequence shown here is derived from an EMBL/GenBank/DDBJ whole genome shotgun (WGS) entry which is preliminary data.</text>
</comment>
<evidence type="ECO:0000256" key="1">
    <source>
        <dbReference type="ARBA" id="ARBA00022747"/>
    </source>
</evidence>
<gene>
    <name evidence="3" type="ORF">GCM10009799_42400</name>
</gene>
<dbReference type="SUPFAM" id="SSF116734">
    <property type="entry name" value="DNA methylase specificity domain"/>
    <property type="match status" value="2"/>
</dbReference>
<dbReference type="PANTHER" id="PTHR30408:SF12">
    <property type="entry name" value="TYPE I RESTRICTION ENZYME MJAVIII SPECIFICITY SUBUNIT"/>
    <property type="match status" value="1"/>
</dbReference>
<accession>A0ABN2THL0</accession>
<proteinExistence type="predicted"/>
<keyword evidence="2" id="KW-0238">DNA-binding</keyword>
<organism evidence="3 4">
    <name type="scientific">Nocardiopsis rhodophaea</name>
    <dbReference type="NCBI Taxonomy" id="280238"/>
    <lineage>
        <taxon>Bacteria</taxon>
        <taxon>Bacillati</taxon>
        <taxon>Actinomycetota</taxon>
        <taxon>Actinomycetes</taxon>
        <taxon>Streptosporangiales</taxon>
        <taxon>Nocardiopsidaceae</taxon>
        <taxon>Nocardiopsis</taxon>
    </lineage>
</organism>
<name>A0ABN2THL0_9ACTN</name>
<dbReference type="PANTHER" id="PTHR30408">
    <property type="entry name" value="TYPE-1 RESTRICTION ENZYME ECOKI SPECIFICITY PROTEIN"/>
    <property type="match status" value="1"/>
</dbReference>
<evidence type="ECO:0000313" key="4">
    <source>
        <dbReference type="Proteomes" id="UP001501585"/>
    </source>
</evidence>
<keyword evidence="1" id="KW-0680">Restriction system</keyword>
<evidence type="ECO:0000313" key="3">
    <source>
        <dbReference type="EMBL" id="GAA2009875.1"/>
    </source>
</evidence>
<protein>
    <submittedName>
        <fullName evidence="3">Uncharacterized protein</fullName>
    </submittedName>
</protein>
<dbReference type="Gene3D" id="3.90.220.20">
    <property type="entry name" value="DNA methylase specificity domains"/>
    <property type="match status" value="2"/>
</dbReference>
<sequence length="408" mass="44843">MTRDLRITPDTPPLPEASELFEGWGRTTVGAMATEKATYGANEKGRGLPRGHAVVRSGDIRGGRITCDEPHDEPTVVGRRRLTTGRPILRTGDLALVLVGDRAGEAALVTPQHNDWIATRSVGILRCAHRRETRWLRIWLQTPIAQAWIRRETSAHVEATLSIDALKKMPAALPPPGHMDRILRLFDLIDEKTELNDAIAADAIALADAYFDAWRRHGAEWTSRSFGEVADAVTGSPPPKSPKADAVTTARVSPAEVLAANPPYIDEAADHGYADPRSVCPPGTVLVCPRPEGARAAVTSTSMTPNRGVLAVRPSDGLDQWWLLHELRSRSDELPKAAQGQQAREISRLAFSRLQVLWPEAEVRQRFHRVAQPLHDRALKALDENRTLTRLRVSLLREITSRGSSAAS</sequence>
<dbReference type="InterPro" id="IPR044946">
    <property type="entry name" value="Restrct_endonuc_typeI_TRD_sf"/>
</dbReference>
<dbReference type="Proteomes" id="UP001501585">
    <property type="component" value="Unassembled WGS sequence"/>
</dbReference>
<dbReference type="InterPro" id="IPR052021">
    <property type="entry name" value="Type-I_RS_S_subunit"/>
</dbReference>
<keyword evidence="4" id="KW-1185">Reference proteome</keyword>
<dbReference type="EMBL" id="BAAAPC010000020">
    <property type="protein sequence ID" value="GAA2009875.1"/>
    <property type="molecule type" value="Genomic_DNA"/>
</dbReference>
<evidence type="ECO:0000256" key="2">
    <source>
        <dbReference type="ARBA" id="ARBA00023125"/>
    </source>
</evidence>
<reference evidence="3 4" key="1">
    <citation type="journal article" date="2019" name="Int. J. Syst. Evol. Microbiol.">
        <title>The Global Catalogue of Microorganisms (GCM) 10K type strain sequencing project: providing services to taxonomists for standard genome sequencing and annotation.</title>
        <authorList>
            <consortium name="The Broad Institute Genomics Platform"/>
            <consortium name="The Broad Institute Genome Sequencing Center for Infectious Disease"/>
            <person name="Wu L."/>
            <person name="Ma J."/>
        </authorList>
    </citation>
    <scope>NUCLEOTIDE SEQUENCE [LARGE SCALE GENOMIC DNA]</scope>
    <source>
        <strain evidence="3 4">JCM 15313</strain>
    </source>
</reference>